<dbReference type="Proteomes" id="UP000075636">
    <property type="component" value="Unassembled WGS sequence"/>
</dbReference>
<reference evidence="1 2" key="1">
    <citation type="submission" date="2015-06" db="EMBL/GenBank/DDBJ databases">
        <title>Improved classification and identification of acetic acid bacteria using matrix-assisted laser desorption/ionization time-of-flight mass spectrometry; Gluconobacter nephelii and Gluconobacter uchimurae are later heterotypic synonyms of Gluconobacter japonicus and Gluconobacter oxydans, respectively.</title>
        <authorList>
            <person name="Li L."/>
            <person name="Cleenwerck I."/>
            <person name="De Vuyst L."/>
            <person name="Vandamme P."/>
        </authorList>
    </citation>
    <scope>NUCLEOTIDE SEQUENCE [LARGE SCALE GENOMIC DNA]</scope>
    <source>
        <strain evidence="1 2">LMG 1768</strain>
    </source>
</reference>
<dbReference type="STRING" id="318683.A0U94_04995"/>
<dbReference type="Gene3D" id="1.10.10.1710">
    <property type="entry name" value="Deoxyribodipyrimidine photolyase-related"/>
    <property type="match status" value="1"/>
</dbReference>
<sequence length="110" mass="12754">MPDRFWLTGGKIASKPYVSSGAYINRMSDYCGKCRFDVGQKTGSEACPFNALYWDFLARHETRFSHNARMKNMYATWHRFSRERQQEYRLSASAFLETLTPAAPGWARKA</sequence>
<evidence type="ECO:0000313" key="2">
    <source>
        <dbReference type="Proteomes" id="UP000075636"/>
    </source>
</evidence>
<evidence type="ECO:0008006" key="3">
    <source>
        <dbReference type="Google" id="ProtNLM"/>
    </source>
</evidence>
<comment type="caution">
    <text evidence="1">The sequence shown here is derived from an EMBL/GenBank/DDBJ whole genome shotgun (WGS) entry which is preliminary data.</text>
</comment>
<accession>A0A149TJN9</accession>
<name>A0A149TJN9_9PROT</name>
<protein>
    <recommendedName>
        <fullName evidence="3">Deoxyribodipyrimidine photolyase</fullName>
    </recommendedName>
</protein>
<dbReference type="PANTHER" id="PTHR38657">
    <property type="entry name" value="SLR1343 PROTEIN"/>
    <property type="match status" value="1"/>
</dbReference>
<dbReference type="PANTHER" id="PTHR38657:SF1">
    <property type="entry name" value="SLR1343 PROTEIN"/>
    <property type="match status" value="1"/>
</dbReference>
<dbReference type="InterPro" id="IPR036134">
    <property type="entry name" value="Crypto/Photolyase_FAD-like_sf"/>
</dbReference>
<dbReference type="InterPro" id="IPR052551">
    <property type="entry name" value="UV-DNA_repair_photolyase"/>
</dbReference>
<dbReference type="EMBL" id="LHZR01000103">
    <property type="protein sequence ID" value="KXV48457.1"/>
    <property type="molecule type" value="Genomic_DNA"/>
</dbReference>
<proteinExistence type="predicted"/>
<dbReference type="Gene3D" id="1.10.579.10">
    <property type="entry name" value="DNA Cyclobutane Dipyrimidine Photolyase, subunit A, domain 3"/>
    <property type="match status" value="1"/>
</dbReference>
<dbReference type="AlphaFoldDB" id="A0A149TJN9"/>
<evidence type="ECO:0000313" key="1">
    <source>
        <dbReference type="EMBL" id="KXV48457.1"/>
    </source>
</evidence>
<dbReference type="PATRIC" id="fig|318683.6.peg.1946"/>
<dbReference type="SUPFAM" id="SSF48173">
    <property type="entry name" value="Cryptochrome/photolyase FAD-binding domain"/>
    <property type="match status" value="1"/>
</dbReference>
<organism evidence="1 2">
    <name type="scientific">Gluconobacter albidus</name>
    <dbReference type="NCBI Taxonomy" id="318683"/>
    <lineage>
        <taxon>Bacteria</taxon>
        <taxon>Pseudomonadati</taxon>
        <taxon>Pseudomonadota</taxon>
        <taxon>Alphaproteobacteria</taxon>
        <taxon>Acetobacterales</taxon>
        <taxon>Acetobacteraceae</taxon>
        <taxon>Gluconobacter</taxon>
    </lineage>
</organism>
<gene>
    <name evidence="1" type="ORF">AD945_07070</name>
</gene>